<keyword evidence="5 9" id="KW-0547">Nucleotide-binding</keyword>
<evidence type="ECO:0000313" key="12">
    <source>
        <dbReference type="EMBL" id="RFU50744.1"/>
    </source>
</evidence>
<dbReference type="Gene3D" id="3.40.1160.10">
    <property type="entry name" value="Acetylglutamate kinase-like"/>
    <property type="match status" value="1"/>
</dbReference>
<dbReference type="InterPro" id="IPR004662">
    <property type="entry name" value="AcgluKinase_fam"/>
</dbReference>
<keyword evidence="2 9" id="KW-0055">Arginine biosynthesis</keyword>
<evidence type="ECO:0000256" key="6">
    <source>
        <dbReference type="ARBA" id="ARBA00022777"/>
    </source>
</evidence>
<reference evidence="14" key="3">
    <citation type="submission" date="2018-08" db="EMBL/GenBank/DDBJ databases">
        <title>Streptococcus chenjunshii sp. nov., isolated from stools sample of the Tibetan antelope in the Qinghai-Tibet plateau, China.</title>
        <authorList>
            <person name="Tian Z."/>
        </authorList>
    </citation>
    <scope>NUCLEOTIDE SEQUENCE [LARGE SCALE GENOMIC DNA]</scope>
    <source>
        <strain evidence="14">Z15</strain>
    </source>
</reference>
<dbReference type="AlphaFoldDB" id="A0A372KKQ1"/>
<organism evidence="13 15">
    <name type="scientific">Streptococcus chenjunshii</name>
    <dbReference type="NCBI Taxonomy" id="2173853"/>
    <lineage>
        <taxon>Bacteria</taxon>
        <taxon>Bacillati</taxon>
        <taxon>Bacillota</taxon>
        <taxon>Bacilli</taxon>
        <taxon>Lactobacillales</taxon>
        <taxon>Streptococcaceae</taxon>
        <taxon>Streptococcus</taxon>
    </lineage>
</organism>
<feature type="domain" description="Aspartate/glutamate/uridylate kinase" evidence="10">
    <location>
        <begin position="4"/>
        <end position="234"/>
    </location>
</feature>
<dbReference type="EMBL" id="CP031733">
    <property type="protein sequence ID" value="AXQ78297.1"/>
    <property type="molecule type" value="Genomic_DNA"/>
</dbReference>
<keyword evidence="16" id="KW-1185">Reference proteome</keyword>
<comment type="catalytic activity">
    <reaction evidence="8 9">
        <text>N-acetyl-L-glutamate + ATP = N-acetyl-L-glutamyl 5-phosphate + ADP</text>
        <dbReference type="Rhea" id="RHEA:14629"/>
        <dbReference type="ChEBI" id="CHEBI:30616"/>
        <dbReference type="ChEBI" id="CHEBI:44337"/>
        <dbReference type="ChEBI" id="CHEBI:57936"/>
        <dbReference type="ChEBI" id="CHEBI:456216"/>
        <dbReference type="EC" id="2.7.2.8"/>
    </reaction>
</comment>
<name>A0A372KKQ1_9STRE</name>
<dbReference type="GO" id="GO:0042450">
    <property type="term" value="P:L-arginine biosynthetic process via ornithine"/>
    <property type="evidence" value="ECO:0007669"/>
    <property type="project" value="UniProtKB-UniRule"/>
</dbReference>
<dbReference type="PIRSF" id="PIRSF000728">
    <property type="entry name" value="NAGK"/>
    <property type="match status" value="1"/>
</dbReference>
<comment type="function">
    <text evidence="9">Catalyzes the ATP-dependent phosphorylation of N-acetyl-L-glutamate.</text>
</comment>
<comment type="pathway">
    <text evidence="1 9">Amino-acid biosynthesis; L-arginine biosynthesis; N(2)-acetyl-L-ornithine from L-glutamate: step 2/4.</text>
</comment>
<sequence length="245" mass="25909">MKHVIVIKIGGAAAQSLTADFLGQLNIWKEAGKALLIVHGGGFAIDRLMEENHRSVKKVNGLRVTDKADMLLVKKALTEQVGPPLAQHLNRAGLPAVTVNADLPNIVKADFLQQELYGYVGQVKEVVEEPLRNLLTKGLVPLLPSLGYSKEGELLNINADYLARAVAQAMSAEKLILMTDVPGILENGSVLASLPVSSVQEKIADATITGGMIPKVESAAQTVLAGVGEVLIGNSLNQGTVIKKG</sequence>
<dbReference type="PANTHER" id="PTHR23342:SF0">
    <property type="entry name" value="N-ACETYLGLUTAMATE SYNTHASE, MITOCHONDRIAL"/>
    <property type="match status" value="1"/>
</dbReference>
<evidence type="ECO:0000256" key="4">
    <source>
        <dbReference type="ARBA" id="ARBA00022679"/>
    </source>
</evidence>
<feature type="binding site" evidence="9">
    <location>
        <position position="63"/>
    </location>
    <ligand>
        <name>substrate</name>
    </ligand>
</feature>
<gene>
    <name evidence="9 13" type="primary">argB</name>
    <name evidence="11" type="ORF">DDV21_003995</name>
    <name evidence="12" type="ORF">DDV22_07255</name>
    <name evidence="13" type="ORF">DDV23_07390</name>
</gene>
<evidence type="ECO:0000259" key="10">
    <source>
        <dbReference type="Pfam" id="PF00696"/>
    </source>
</evidence>
<dbReference type="Proteomes" id="UP000264056">
    <property type="component" value="Unassembled WGS sequence"/>
</dbReference>
<dbReference type="KEGG" id="schj:DDV21_003995"/>
<dbReference type="PRINTS" id="PR00474">
    <property type="entry name" value="GLU5KINASE"/>
</dbReference>
<dbReference type="GO" id="GO:0005737">
    <property type="term" value="C:cytoplasm"/>
    <property type="evidence" value="ECO:0007669"/>
    <property type="project" value="UniProtKB-SubCell"/>
</dbReference>
<proteinExistence type="inferred from homology"/>
<feature type="binding site" evidence="9">
    <location>
        <begin position="41"/>
        <end position="42"/>
    </location>
    <ligand>
        <name>substrate</name>
    </ligand>
</feature>
<dbReference type="SUPFAM" id="SSF53633">
    <property type="entry name" value="Carbamate kinase-like"/>
    <property type="match status" value="1"/>
</dbReference>
<dbReference type="HAMAP" id="MF_00082">
    <property type="entry name" value="ArgB"/>
    <property type="match status" value="1"/>
</dbReference>
<feature type="binding site" evidence="9">
    <location>
        <position position="156"/>
    </location>
    <ligand>
        <name>substrate</name>
    </ligand>
</feature>
<evidence type="ECO:0000313" key="11">
    <source>
        <dbReference type="EMBL" id="AXQ78297.1"/>
    </source>
</evidence>
<dbReference type="GO" id="GO:0003991">
    <property type="term" value="F:acetylglutamate kinase activity"/>
    <property type="evidence" value="ECO:0007669"/>
    <property type="project" value="UniProtKB-UniRule"/>
</dbReference>
<comment type="similarity">
    <text evidence="9">Belongs to the acetylglutamate kinase family. ArgB subfamily.</text>
</comment>
<evidence type="ECO:0000313" key="16">
    <source>
        <dbReference type="Proteomes" id="UP000264056"/>
    </source>
</evidence>
<evidence type="ECO:0000256" key="3">
    <source>
        <dbReference type="ARBA" id="ARBA00022605"/>
    </source>
</evidence>
<dbReference type="OrthoDB" id="9803155at2"/>
<evidence type="ECO:0000256" key="2">
    <source>
        <dbReference type="ARBA" id="ARBA00022571"/>
    </source>
</evidence>
<keyword evidence="3 9" id="KW-0028">Amino-acid biosynthesis</keyword>
<evidence type="ECO:0000313" key="15">
    <source>
        <dbReference type="Proteomes" id="UP000262901"/>
    </source>
</evidence>
<reference evidence="11" key="4">
    <citation type="journal article" date="2019" name="Int. J. Syst. Evol. Microbiol.">
        <title>Streptococcus chenjunshii sp. nov. isolated from feces of Tibetan antelopes.</title>
        <authorList>
            <person name="Tian Z."/>
            <person name="Lu S."/>
            <person name="Jin D."/>
            <person name="Yang J."/>
            <person name="Pu J."/>
            <person name="Lai X.H."/>
            <person name="Bai X.N."/>
            <person name="Wu X.M."/>
            <person name="Li J."/>
            <person name="Wang S."/>
            <person name="Xu J."/>
        </authorList>
    </citation>
    <scope>NUCLEOTIDE SEQUENCE</scope>
    <source>
        <strain evidence="11">Z15</strain>
    </source>
</reference>
<dbReference type="InterPro" id="IPR001048">
    <property type="entry name" value="Asp/Glu/Uridylate_kinase"/>
</dbReference>
<accession>A0A346NBA2</accession>
<dbReference type="EC" id="2.7.2.8" evidence="9"/>
<reference evidence="12 16" key="1">
    <citation type="submission" date="2018-08" db="EMBL/GenBank/DDBJ databases">
        <title>Draft genome of Streptococcus sp .nov. Z2.</title>
        <authorList>
            <person name="Tian Z."/>
        </authorList>
    </citation>
    <scope>NUCLEOTIDE SEQUENCE [LARGE SCALE GENOMIC DNA]</scope>
    <source>
        <strain evidence="12 16">Z2</strain>
    </source>
</reference>
<dbReference type="Pfam" id="PF00696">
    <property type="entry name" value="AA_kinase"/>
    <property type="match status" value="1"/>
</dbReference>
<protein>
    <recommendedName>
        <fullName evidence="9">Acetylglutamate kinase</fullName>
        <ecNumber evidence="9">2.7.2.8</ecNumber>
    </recommendedName>
    <alternativeName>
        <fullName evidence="9">N-acetyl-L-glutamate 5-phosphotransferase</fullName>
    </alternativeName>
    <alternativeName>
        <fullName evidence="9">NAG kinase</fullName>
        <shortName evidence="9">NAGK</shortName>
    </alternativeName>
</protein>
<dbReference type="GO" id="GO:0005524">
    <property type="term" value="F:ATP binding"/>
    <property type="evidence" value="ECO:0007669"/>
    <property type="project" value="UniProtKB-UniRule"/>
</dbReference>
<dbReference type="InterPro" id="IPR036393">
    <property type="entry name" value="AceGlu_kinase-like_sf"/>
</dbReference>
<evidence type="ECO:0000313" key="14">
    <source>
        <dbReference type="Proteomes" id="UP000246115"/>
    </source>
</evidence>
<feature type="site" description="Transition state stabilizer" evidence="9">
    <location>
        <position position="215"/>
    </location>
</feature>
<evidence type="ECO:0000256" key="5">
    <source>
        <dbReference type="ARBA" id="ARBA00022741"/>
    </source>
</evidence>
<dbReference type="EMBL" id="QVQZ01000017">
    <property type="protein sequence ID" value="RFU52855.1"/>
    <property type="molecule type" value="Genomic_DNA"/>
</dbReference>
<evidence type="ECO:0000256" key="1">
    <source>
        <dbReference type="ARBA" id="ARBA00004828"/>
    </source>
</evidence>
<keyword evidence="4 9" id="KW-0808">Transferase</keyword>
<keyword evidence="7 9" id="KW-0067">ATP-binding</keyword>
<keyword evidence="6 9" id="KW-0418">Kinase</keyword>
<dbReference type="EMBL" id="QVQY01000018">
    <property type="protein sequence ID" value="RFU50744.1"/>
    <property type="molecule type" value="Genomic_DNA"/>
</dbReference>
<comment type="subcellular location">
    <subcellularLocation>
        <location evidence="9">Cytoplasm</location>
    </subcellularLocation>
</comment>
<evidence type="ECO:0000256" key="8">
    <source>
        <dbReference type="ARBA" id="ARBA00048141"/>
    </source>
</evidence>
<dbReference type="PANTHER" id="PTHR23342">
    <property type="entry name" value="N-ACETYLGLUTAMATE SYNTHASE"/>
    <property type="match status" value="1"/>
</dbReference>
<feature type="site" description="Transition state stabilizer" evidence="9">
    <location>
        <position position="8"/>
    </location>
</feature>
<accession>A0A372KKQ1</accession>
<keyword evidence="9" id="KW-0963">Cytoplasm</keyword>
<evidence type="ECO:0000313" key="13">
    <source>
        <dbReference type="EMBL" id="RFU52855.1"/>
    </source>
</evidence>
<dbReference type="Proteomes" id="UP000262901">
    <property type="component" value="Unassembled WGS sequence"/>
</dbReference>
<dbReference type="Proteomes" id="UP000246115">
    <property type="component" value="Chromosome"/>
</dbReference>
<dbReference type="RefSeq" id="WP_116878466.1">
    <property type="nucleotide sequence ID" value="NZ_CP031733.1"/>
</dbReference>
<evidence type="ECO:0000256" key="9">
    <source>
        <dbReference type="HAMAP-Rule" id="MF_00082"/>
    </source>
</evidence>
<dbReference type="InterPro" id="IPR037528">
    <property type="entry name" value="ArgB"/>
</dbReference>
<dbReference type="CDD" id="cd04238">
    <property type="entry name" value="AAK_NAGK-like"/>
    <property type="match status" value="1"/>
</dbReference>
<dbReference type="InterPro" id="IPR001057">
    <property type="entry name" value="Glu/AcGlu_kinase"/>
</dbReference>
<dbReference type="UniPathway" id="UPA00068">
    <property type="reaction ID" value="UER00107"/>
</dbReference>
<evidence type="ECO:0000256" key="7">
    <source>
        <dbReference type="ARBA" id="ARBA00022840"/>
    </source>
</evidence>
<reference evidence="13 15" key="2">
    <citation type="submission" date="2018-08" db="EMBL/GenBank/DDBJ databases">
        <title>Draft genome of Streptococcus sp. nov. Z1.</title>
        <authorList>
            <person name="Tian Z."/>
        </authorList>
    </citation>
    <scope>NUCLEOTIDE SEQUENCE [LARGE SCALE GENOMIC DNA]</scope>
    <source>
        <strain evidence="13">Z1</strain>
        <strain evidence="15">Z1(2018)</strain>
    </source>
</reference>
<dbReference type="NCBIfam" id="TIGR00761">
    <property type="entry name" value="argB"/>
    <property type="match status" value="1"/>
</dbReference>